<sequence>MKHSTTITYRCDDDQVIVVQNFGNDTIRMHCQKPILCGFQYLKCHYNHLQSYCGGKTNFVAHIKQLTPVAPVMHTCCNLMINEDVQIKAHTGNDCFLYDLPDGSNGTTAEELEKKDKEGYALLKNINEIPEQFADFSGYRLRHYLLRKKESSQFLIKGVERN</sequence>
<evidence type="ECO:0000313" key="2">
    <source>
        <dbReference type="Proteomes" id="UP000276991"/>
    </source>
</evidence>
<dbReference type="STRING" id="6277.A0A498STW6"/>
<accession>A0A498STW6</accession>
<reference evidence="1 2" key="1">
    <citation type="submission" date="2018-08" db="EMBL/GenBank/DDBJ databases">
        <authorList>
            <person name="Laetsch R D."/>
            <person name="Stevens L."/>
            <person name="Kumar S."/>
            <person name="Blaxter L. M."/>
        </authorList>
    </citation>
    <scope>NUCLEOTIDE SEQUENCE [LARGE SCALE GENOMIC DNA]</scope>
</reference>
<keyword evidence="2" id="KW-1185">Reference proteome</keyword>
<protein>
    <submittedName>
        <fullName evidence="1">Uncharacterized protein</fullName>
    </submittedName>
</protein>
<feature type="non-terminal residue" evidence="1">
    <location>
        <position position="162"/>
    </location>
</feature>
<proteinExistence type="predicted"/>
<name>A0A498STW6_ACAVI</name>
<dbReference type="AlphaFoldDB" id="A0A498STW6"/>
<dbReference type="Proteomes" id="UP000276991">
    <property type="component" value="Unassembled WGS sequence"/>
</dbReference>
<organism evidence="1 2">
    <name type="scientific">Acanthocheilonema viteae</name>
    <name type="common">Filarial nematode worm</name>
    <name type="synonym">Dipetalonema viteae</name>
    <dbReference type="NCBI Taxonomy" id="6277"/>
    <lineage>
        <taxon>Eukaryota</taxon>
        <taxon>Metazoa</taxon>
        <taxon>Ecdysozoa</taxon>
        <taxon>Nematoda</taxon>
        <taxon>Chromadorea</taxon>
        <taxon>Rhabditida</taxon>
        <taxon>Spirurina</taxon>
        <taxon>Spiruromorpha</taxon>
        <taxon>Filarioidea</taxon>
        <taxon>Onchocercidae</taxon>
        <taxon>Acanthocheilonema</taxon>
    </lineage>
</organism>
<gene>
    <name evidence="1" type="ORF">NAV_LOCUS10088</name>
</gene>
<dbReference type="EMBL" id="UPTC01005437">
    <property type="protein sequence ID" value="VBB35297.1"/>
    <property type="molecule type" value="Genomic_DNA"/>
</dbReference>
<dbReference type="OrthoDB" id="5212at2759"/>
<evidence type="ECO:0000313" key="1">
    <source>
        <dbReference type="EMBL" id="VBB35297.1"/>
    </source>
</evidence>